<feature type="domain" description="FERM" evidence="1">
    <location>
        <begin position="5"/>
        <end position="276"/>
    </location>
</feature>
<dbReference type="GO" id="GO:0090162">
    <property type="term" value="P:establishment of epithelial cell polarity"/>
    <property type="evidence" value="ECO:0007669"/>
    <property type="project" value="InterPro"/>
</dbReference>
<dbReference type="Pfam" id="PF09379">
    <property type="entry name" value="FERM_N"/>
    <property type="match status" value="1"/>
</dbReference>
<dbReference type="InterPro" id="IPR019748">
    <property type="entry name" value="FERM_central"/>
</dbReference>
<dbReference type="AlphaFoldDB" id="A0A183IMA0"/>
<keyword evidence="3" id="KW-1185">Reference proteome</keyword>
<dbReference type="SUPFAM" id="SSF50729">
    <property type="entry name" value="PH domain-like"/>
    <property type="match status" value="1"/>
</dbReference>
<proteinExistence type="predicted"/>
<protein>
    <submittedName>
        <fullName evidence="4">FERM domain-containing protein</fullName>
    </submittedName>
</protein>
<dbReference type="PROSITE" id="PS50057">
    <property type="entry name" value="FERM_3"/>
    <property type="match status" value="1"/>
</dbReference>
<name>A0A183IMA0_9BILA</name>
<dbReference type="OrthoDB" id="10063592at2759"/>
<dbReference type="SUPFAM" id="SSF54236">
    <property type="entry name" value="Ubiquitin-like"/>
    <property type="match status" value="1"/>
</dbReference>
<dbReference type="InterPro" id="IPR035963">
    <property type="entry name" value="FERM_2"/>
</dbReference>
<dbReference type="PANTHER" id="PTHR46079">
    <property type="entry name" value="FERM DOMAIN-CONTAINING PROTEIN 4"/>
    <property type="match status" value="1"/>
</dbReference>
<dbReference type="SMART" id="SM00295">
    <property type="entry name" value="B41"/>
    <property type="match status" value="1"/>
</dbReference>
<gene>
    <name evidence="2" type="ORF">SBAD_LOCUS4746</name>
</gene>
<dbReference type="PRINTS" id="PR00935">
    <property type="entry name" value="BAND41"/>
</dbReference>
<evidence type="ECO:0000313" key="2">
    <source>
        <dbReference type="EMBL" id="VDP05300.1"/>
    </source>
</evidence>
<dbReference type="SUPFAM" id="SSF47031">
    <property type="entry name" value="Second domain of FERM"/>
    <property type="match status" value="1"/>
</dbReference>
<dbReference type="Gene3D" id="3.10.20.90">
    <property type="entry name" value="Phosphatidylinositol 3-kinase Catalytic Subunit, Chain A, domain 1"/>
    <property type="match status" value="1"/>
</dbReference>
<dbReference type="InterPro" id="IPR000299">
    <property type="entry name" value="FERM_domain"/>
</dbReference>
<dbReference type="Gene3D" id="1.20.80.10">
    <property type="match status" value="1"/>
</dbReference>
<sequence>MGEGRRTQVMLLDERRLDIVVQPKLTVEELLNIVASHCHLRDPDKHYFGLTFLDDRQQYHWLYRQRCVLDHDFPKKMYLSGVSIILYHMIKFYVHSVSQLAYSPTVELYFLQVQQHISRGYFQVDSKSMFRLSGYAMQAYFGDYVNESVAKNRMKRLPLFPASLLKEYPSLAHCEDKLTEIYKSLFGMSRGAAILNYMSLVEKMENYGMHFYEVKEKSGASVLLGLCSKGLYQFDVNDPAVTRQVRTFSVITGNNWRTYITGIESFRSKFMIQNGM</sequence>
<dbReference type="InterPro" id="IPR011993">
    <property type="entry name" value="PH-like_dom_sf"/>
</dbReference>
<dbReference type="Gene3D" id="2.30.29.30">
    <property type="entry name" value="Pleckstrin-homology domain (PH domain)/Phosphotyrosine-binding domain (PTB)"/>
    <property type="match status" value="1"/>
</dbReference>
<accession>A0A183IMA0</accession>
<dbReference type="Proteomes" id="UP000270296">
    <property type="component" value="Unassembled WGS sequence"/>
</dbReference>
<dbReference type="PANTHER" id="PTHR46079:SF2">
    <property type="entry name" value="FERM DOMAIN-CONTAINING PROTEIN"/>
    <property type="match status" value="1"/>
</dbReference>
<dbReference type="CDD" id="cd14473">
    <property type="entry name" value="FERM_B-lobe"/>
    <property type="match status" value="1"/>
</dbReference>
<organism evidence="4">
    <name type="scientific">Soboliphyme baturini</name>
    <dbReference type="NCBI Taxonomy" id="241478"/>
    <lineage>
        <taxon>Eukaryota</taxon>
        <taxon>Metazoa</taxon>
        <taxon>Ecdysozoa</taxon>
        <taxon>Nematoda</taxon>
        <taxon>Enoplea</taxon>
        <taxon>Dorylaimia</taxon>
        <taxon>Dioctophymatida</taxon>
        <taxon>Dioctophymatoidea</taxon>
        <taxon>Soboliphymatidae</taxon>
        <taxon>Soboliphyme</taxon>
    </lineage>
</organism>
<evidence type="ECO:0000313" key="3">
    <source>
        <dbReference type="Proteomes" id="UP000270296"/>
    </source>
</evidence>
<dbReference type="InterPro" id="IPR019749">
    <property type="entry name" value="Band_41_domain"/>
</dbReference>
<reference evidence="2 3" key="2">
    <citation type="submission" date="2018-11" db="EMBL/GenBank/DDBJ databases">
        <authorList>
            <consortium name="Pathogen Informatics"/>
        </authorList>
    </citation>
    <scope>NUCLEOTIDE SEQUENCE [LARGE SCALE GENOMIC DNA]</scope>
</reference>
<dbReference type="CDD" id="cd17103">
    <property type="entry name" value="FERM_F1_FRMD4"/>
    <property type="match status" value="1"/>
</dbReference>
<dbReference type="Pfam" id="PF00373">
    <property type="entry name" value="FERM_M"/>
    <property type="match status" value="1"/>
</dbReference>
<evidence type="ECO:0000259" key="1">
    <source>
        <dbReference type="PROSITE" id="PS50057"/>
    </source>
</evidence>
<dbReference type="InterPro" id="IPR018979">
    <property type="entry name" value="FERM_N"/>
</dbReference>
<reference evidence="4" key="1">
    <citation type="submission" date="2016-06" db="UniProtKB">
        <authorList>
            <consortium name="WormBaseParasite"/>
        </authorList>
    </citation>
    <scope>IDENTIFICATION</scope>
</reference>
<dbReference type="InterPro" id="IPR047176">
    <property type="entry name" value="FRMD4A/B"/>
</dbReference>
<dbReference type="InterPro" id="IPR014352">
    <property type="entry name" value="FERM/acyl-CoA-bd_prot_sf"/>
</dbReference>
<dbReference type="WBParaSite" id="SBAD_0000494201-mRNA-1">
    <property type="protein sequence ID" value="SBAD_0000494201-mRNA-1"/>
    <property type="gene ID" value="SBAD_0000494201"/>
</dbReference>
<evidence type="ECO:0000313" key="4">
    <source>
        <dbReference type="WBParaSite" id="SBAD_0000494201-mRNA-1"/>
    </source>
</evidence>
<dbReference type="EMBL" id="UZAM01008520">
    <property type="protein sequence ID" value="VDP05300.1"/>
    <property type="molecule type" value="Genomic_DNA"/>
</dbReference>
<dbReference type="InterPro" id="IPR029071">
    <property type="entry name" value="Ubiquitin-like_domsf"/>
</dbReference>